<organism evidence="1">
    <name type="scientific">marine sediment metagenome</name>
    <dbReference type="NCBI Taxonomy" id="412755"/>
    <lineage>
        <taxon>unclassified sequences</taxon>
        <taxon>metagenomes</taxon>
        <taxon>ecological metagenomes</taxon>
    </lineage>
</organism>
<dbReference type="EMBL" id="BARS01015087">
    <property type="protein sequence ID" value="GAF87045.1"/>
    <property type="molecule type" value="Genomic_DNA"/>
</dbReference>
<dbReference type="AlphaFoldDB" id="X0UEY9"/>
<comment type="caution">
    <text evidence="1">The sequence shown here is derived from an EMBL/GenBank/DDBJ whole genome shotgun (WGS) entry which is preliminary data.</text>
</comment>
<sequence length="34" mass="3499">GLNSPFNHAIRKPASILGQLGLSPPDEPALVAMS</sequence>
<protein>
    <submittedName>
        <fullName evidence="1">Uncharacterized protein</fullName>
    </submittedName>
</protein>
<feature type="non-terminal residue" evidence="1">
    <location>
        <position position="1"/>
    </location>
</feature>
<accession>X0UEY9</accession>
<proteinExistence type="predicted"/>
<gene>
    <name evidence="1" type="ORF">S01H1_25042</name>
</gene>
<evidence type="ECO:0000313" key="1">
    <source>
        <dbReference type="EMBL" id="GAF87045.1"/>
    </source>
</evidence>
<name>X0UEY9_9ZZZZ</name>
<reference evidence="1" key="1">
    <citation type="journal article" date="2014" name="Front. Microbiol.">
        <title>High frequency of phylogenetically diverse reductive dehalogenase-homologous genes in deep subseafloor sedimentary metagenomes.</title>
        <authorList>
            <person name="Kawai M."/>
            <person name="Futagami T."/>
            <person name="Toyoda A."/>
            <person name="Takaki Y."/>
            <person name="Nishi S."/>
            <person name="Hori S."/>
            <person name="Arai W."/>
            <person name="Tsubouchi T."/>
            <person name="Morono Y."/>
            <person name="Uchiyama I."/>
            <person name="Ito T."/>
            <person name="Fujiyama A."/>
            <person name="Inagaki F."/>
            <person name="Takami H."/>
        </authorList>
    </citation>
    <scope>NUCLEOTIDE SEQUENCE</scope>
    <source>
        <strain evidence="1">Expedition CK06-06</strain>
    </source>
</reference>